<organism evidence="2">
    <name type="scientific">marine sediment metagenome</name>
    <dbReference type="NCBI Taxonomy" id="412755"/>
    <lineage>
        <taxon>unclassified sequences</taxon>
        <taxon>metagenomes</taxon>
        <taxon>ecological metagenomes</taxon>
    </lineage>
</organism>
<dbReference type="GO" id="GO:0016020">
    <property type="term" value="C:membrane"/>
    <property type="evidence" value="ECO:0007669"/>
    <property type="project" value="InterPro"/>
</dbReference>
<protein>
    <recommendedName>
        <fullName evidence="3">YggT family protein</fullName>
    </recommendedName>
</protein>
<name>X0WMP1_9ZZZZ</name>
<proteinExistence type="predicted"/>
<gene>
    <name evidence="2" type="ORF">S01H1_59050</name>
</gene>
<comment type="caution">
    <text evidence="2">The sequence shown here is derived from an EMBL/GenBank/DDBJ whole genome shotgun (WGS) entry which is preliminary data.</text>
</comment>
<reference evidence="2" key="1">
    <citation type="journal article" date="2014" name="Front. Microbiol.">
        <title>High frequency of phylogenetically diverse reductive dehalogenase-homologous genes in deep subseafloor sedimentary metagenomes.</title>
        <authorList>
            <person name="Kawai M."/>
            <person name="Futagami T."/>
            <person name="Toyoda A."/>
            <person name="Takaki Y."/>
            <person name="Nishi S."/>
            <person name="Hori S."/>
            <person name="Arai W."/>
            <person name="Tsubouchi T."/>
            <person name="Morono Y."/>
            <person name="Uchiyama I."/>
            <person name="Ito T."/>
            <person name="Fujiyama A."/>
            <person name="Inagaki F."/>
            <person name="Takami H."/>
        </authorList>
    </citation>
    <scope>NUCLEOTIDE SEQUENCE</scope>
    <source>
        <strain evidence="2">Expedition CK06-06</strain>
    </source>
</reference>
<accession>X0WMP1</accession>
<dbReference type="Pfam" id="PF02325">
    <property type="entry name" value="CCB3_YggT"/>
    <property type="match status" value="1"/>
</dbReference>
<dbReference type="EMBL" id="BARS01038599">
    <property type="protein sequence ID" value="GAG24467.1"/>
    <property type="molecule type" value="Genomic_DNA"/>
</dbReference>
<dbReference type="PANTHER" id="PTHR33219">
    <property type="entry name" value="YLMG HOMOLOG PROTEIN 2, CHLOROPLASTIC"/>
    <property type="match status" value="1"/>
</dbReference>
<keyword evidence="1" id="KW-1133">Transmembrane helix</keyword>
<dbReference type="AlphaFoldDB" id="X0WMP1"/>
<keyword evidence="1" id="KW-0472">Membrane</keyword>
<feature type="transmembrane region" description="Helical" evidence="1">
    <location>
        <begin position="48"/>
        <end position="70"/>
    </location>
</feature>
<evidence type="ECO:0000313" key="2">
    <source>
        <dbReference type="EMBL" id="GAG24467.1"/>
    </source>
</evidence>
<dbReference type="InterPro" id="IPR003425">
    <property type="entry name" value="CCB3/YggT"/>
</dbReference>
<dbReference type="PANTHER" id="PTHR33219:SF14">
    <property type="entry name" value="PROTEIN COFACTOR ASSEMBLY OF COMPLEX C SUBUNIT B CCB3, CHLOROPLASTIC-RELATED"/>
    <property type="match status" value="1"/>
</dbReference>
<keyword evidence="1" id="KW-0812">Transmembrane</keyword>
<evidence type="ECO:0008006" key="3">
    <source>
        <dbReference type="Google" id="ProtNLM"/>
    </source>
</evidence>
<sequence>MTQVLTALIFFRAILSWFPIDPRNPLVTVLYEVTEPILAPLRNVIPRIGMIDITPLAAIILIQIIGRVLAANLA</sequence>
<evidence type="ECO:0000256" key="1">
    <source>
        <dbReference type="SAM" id="Phobius"/>
    </source>
</evidence>